<comment type="caution">
    <text evidence="1">The sequence shown here is derived from an EMBL/GenBank/DDBJ whole genome shotgun (WGS) entry which is preliminary data.</text>
</comment>
<sequence>MALPALVLLPFLAAFVAVVFDDSEYPLGGGPEKTPCADVLRFGGAALPPGAQPVGACTRQGWQDLYYRAVFRMPRADVLDWLAHTYPAAPDPETESCADADADMCLGLGYSQGLPDGVGADSVRVSVVHEDAGTSLVRFSASTV</sequence>
<keyword evidence="2" id="KW-1185">Reference proteome</keyword>
<dbReference type="RefSeq" id="WP_188185230.1">
    <property type="nucleotide sequence ID" value="NZ_JACVQF010000234.1"/>
</dbReference>
<organism evidence="1 2">
    <name type="scientific">Streptomyces griseicoloratus</name>
    <dbReference type="NCBI Taxonomy" id="2752516"/>
    <lineage>
        <taxon>Bacteria</taxon>
        <taxon>Bacillati</taxon>
        <taxon>Actinomycetota</taxon>
        <taxon>Actinomycetes</taxon>
        <taxon>Kitasatosporales</taxon>
        <taxon>Streptomycetaceae</taxon>
        <taxon>Streptomyces</taxon>
    </lineage>
</organism>
<evidence type="ECO:0000313" key="2">
    <source>
        <dbReference type="Proteomes" id="UP000621210"/>
    </source>
</evidence>
<evidence type="ECO:0000313" key="1">
    <source>
        <dbReference type="EMBL" id="MBD0424329.1"/>
    </source>
</evidence>
<protein>
    <submittedName>
        <fullName evidence="1">Uncharacterized protein</fullName>
    </submittedName>
</protein>
<dbReference type="Proteomes" id="UP000621210">
    <property type="component" value="Unassembled WGS sequence"/>
</dbReference>
<accession>A0A926QTP9</accession>
<reference evidence="1" key="1">
    <citation type="submission" date="2020-09" db="EMBL/GenBank/DDBJ databases">
        <title>Streptomyces grisecoloratus sp. nov., isolated from cotton soil.</title>
        <authorList>
            <person name="Xing L."/>
        </authorList>
    </citation>
    <scope>NUCLEOTIDE SEQUENCE</scope>
    <source>
        <strain evidence="1">TRM S81-3</strain>
    </source>
</reference>
<gene>
    <name evidence="1" type="ORF">H0H10_35080</name>
</gene>
<dbReference type="EMBL" id="JACVQF010000234">
    <property type="protein sequence ID" value="MBD0424329.1"/>
    <property type="molecule type" value="Genomic_DNA"/>
</dbReference>
<dbReference type="AlphaFoldDB" id="A0A926QTP9"/>
<name>A0A926QTP9_9ACTN</name>
<reference evidence="1" key="2">
    <citation type="submission" date="2020-09" db="EMBL/GenBank/DDBJ databases">
        <authorList>
            <person name="Luo X."/>
        </authorList>
    </citation>
    <scope>NUCLEOTIDE SEQUENCE</scope>
    <source>
        <strain evidence="1">TRM S81-3</strain>
    </source>
</reference>
<proteinExistence type="predicted"/>